<feature type="domain" description="N-acetyltransferase" evidence="2">
    <location>
        <begin position="13"/>
        <end position="161"/>
    </location>
</feature>
<reference evidence="3 4" key="1">
    <citation type="submission" date="2019-09" db="EMBL/GenBank/DDBJ databases">
        <authorList>
            <person name="Kevbrin V."/>
            <person name="Grouzdev D.S."/>
        </authorList>
    </citation>
    <scope>NUCLEOTIDE SEQUENCE [LARGE SCALE GENOMIC DNA]</scope>
    <source>
        <strain evidence="3 4">G-192</strain>
    </source>
</reference>
<dbReference type="Pfam" id="PF00583">
    <property type="entry name" value="Acetyltransf_1"/>
    <property type="match status" value="1"/>
</dbReference>
<dbReference type="Gene3D" id="3.40.630.30">
    <property type="match status" value="1"/>
</dbReference>
<dbReference type="EMBL" id="VWOJ01000005">
    <property type="protein sequence ID" value="KAA5801041.1"/>
    <property type="molecule type" value="Genomic_DNA"/>
</dbReference>
<dbReference type="PROSITE" id="PS51186">
    <property type="entry name" value="GNAT"/>
    <property type="match status" value="1"/>
</dbReference>
<dbReference type="RefSeq" id="WP_150024060.1">
    <property type="nucleotide sequence ID" value="NZ_VWOJ01000005.1"/>
</dbReference>
<evidence type="ECO:0000313" key="4">
    <source>
        <dbReference type="Proteomes" id="UP000325122"/>
    </source>
</evidence>
<name>A0A5M6ZFM2_9PROT</name>
<dbReference type="InterPro" id="IPR000182">
    <property type="entry name" value="GNAT_dom"/>
</dbReference>
<keyword evidence="3" id="KW-0808">Transferase</keyword>
<evidence type="ECO:0000256" key="1">
    <source>
        <dbReference type="SAM" id="MobiDB-lite"/>
    </source>
</evidence>
<keyword evidence="4" id="KW-1185">Reference proteome</keyword>
<comment type="caution">
    <text evidence="3">The sequence shown here is derived from an EMBL/GenBank/DDBJ whole genome shotgun (WGS) entry which is preliminary data.</text>
</comment>
<evidence type="ECO:0000259" key="2">
    <source>
        <dbReference type="PROSITE" id="PS51186"/>
    </source>
</evidence>
<feature type="region of interest" description="Disordered" evidence="1">
    <location>
        <begin position="167"/>
        <end position="209"/>
    </location>
</feature>
<proteinExistence type="predicted"/>
<gene>
    <name evidence="3" type="ORF">F1654_13360</name>
</gene>
<evidence type="ECO:0000313" key="3">
    <source>
        <dbReference type="EMBL" id="KAA5801041.1"/>
    </source>
</evidence>
<dbReference type="GO" id="GO:0016747">
    <property type="term" value="F:acyltransferase activity, transferring groups other than amino-acyl groups"/>
    <property type="evidence" value="ECO:0007669"/>
    <property type="project" value="InterPro"/>
</dbReference>
<dbReference type="InterPro" id="IPR016181">
    <property type="entry name" value="Acyl_CoA_acyltransferase"/>
</dbReference>
<feature type="compositionally biased region" description="Basic and acidic residues" evidence="1">
    <location>
        <begin position="170"/>
        <end position="183"/>
    </location>
</feature>
<accession>A0A5M6ZFM2</accession>
<sequence length="209" mass="23827">MDGTPLSQFEPPVTVRVARTMDDLQRVAVVRALVYMSEQACPYEEEFDGNDFAGATHLIAEAGTEPLGCLRLRWFADFAKVERVCVRPGHRSGRVARTLMTDAIALIRRKGYRRFVGHVQQHLIPYWKRYGFIHRAERGVFVFSDRAYAEMEGRYERLPNALSVDSDPLVLDRPEGEWDRPGPLDKSVQRGVSPDQFNRRPAPAPQKAD</sequence>
<dbReference type="Proteomes" id="UP000325122">
    <property type="component" value="Unassembled WGS sequence"/>
</dbReference>
<dbReference type="AlphaFoldDB" id="A0A5M6ZFM2"/>
<protein>
    <submittedName>
        <fullName evidence="3">GNAT family N-acetyltransferase</fullName>
    </submittedName>
</protein>
<organism evidence="3 4">
    <name type="scientific">Alkalicaulis satelles</name>
    <dbReference type="NCBI Taxonomy" id="2609175"/>
    <lineage>
        <taxon>Bacteria</taxon>
        <taxon>Pseudomonadati</taxon>
        <taxon>Pseudomonadota</taxon>
        <taxon>Alphaproteobacteria</taxon>
        <taxon>Maricaulales</taxon>
        <taxon>Maricaulaceae</taxon>
        <taxon>Alkalicaulis</taxon>
    </lineage>
</organism>
<dbReference type="SUPFAM" id="SSF55729">
    <property type="entry name" value="Acyl-CoA N-acyltransferases (Nat)"/>
    <property type="match status" value="1"/>
</dbReference>